<reference evidence="2" key="3">
    <citation type="submission" date="2021-06" db="EMBL/GenBank/DDBJ databases">
        <title>Updating the genus Pseudomonas: Description of 43 new species and partition of the Pseudomonas putida group.</title>
        <authorList>
            <person name="Girard L."/>
            <person name="Lood C."/>
            <person name="Vandamme P."/>
            <person name="Rokni-Zadeh H."/>
            <person name="Van Noort V."/>
            <person name="Hofte M."/>
            <person name="Lavigne R."/>
            <person name="De Mot R."/>
        </authorList>
    </citation>
    <scope>NUCLEOTIDE SEQUENCE</scope>
    <source>
        <strain evidence="2">SWRI12</strain>
    </source>
</reference>
<dbReference type="AlphaFoldDB" id="A0A923JL17"/>
<reference evidence="1" key="2">
    <citation type="submission" date="2020-07" db="EMBL/GenBank/DDBJ databases">
        <authorList>
            <person name="Lood C."/>
            <person name="Girard L."/>
        </authorList>
    </citation>
    <scope>NUCLEOTIDE SEQUENCE</scope>
    <source>
        <strain evidence="1">SWRI12</strain>
    </source>
</reference>
<dbReference type="Proteomes" id="UP000636518">
    <property type="component" value="Unassembled WGS sequence"/>
</dbReference>
<evidence type="ECO:0000313" key="2">
    <source>
        <dbReference type="EMBL" id="MBV4495023.1"/>
    </source>
</evidence>
<name>A0A923JL17_9PSED</name>
<proteinExistence type="predicted"/>
<evidence type="ECO:0000313" key="3">
    <source>
        <dbReference type="Proteomes" id="UP000636518"/>
    </source>
</evidence>
<evidence type="ECO:0000313" key="1">
    <source>
        <dbReference type="EMBL" id="MBC3391428.1"/>
    </source>
</evidence>
<comment type="caution">
    <text evidence="1">The sequence shown here is derived from an EMBL/GenBank/DDBJ whole genome shotgun (WGS) entry which is preliminary data.</text>
</comment>
<dbReference type="EMBL" id="JABWRB010000022">
    <property type="protein sequence ID" value="MBC3391428.1"/>
    <property type="molecule type" value="Genomic_DNA"/>
</dbReference>
<dbReference type="EMBL" id="JABWRB020000001">
    <property type="protein sequence ID" value="MBV4495023.1"/>
    <property type="molecule type" value="Genomic_DNA"/>
</dbReference>
<sequence>MVTAGWQFSDPPNVAVVASQKIVLSGGWIAYVSHDSDDGAWQFHSSQSEPVSEEDAMVVSLQSIVMLDPTVIELADLPLGWHAWRSSKSSVWQRKMM</sequence>
<organism evidence="1">
    <name type="scientific">Pseudomonas zanjanensis</name>
    <dbReference type="NCBI Taxonomy" id="2745496"/>
    <lineage>
        <taxon>Bacteria</taxon>
        <taxon>Pseudomonadati</taxon>
        <taxon>Pseudomonadota</taxon>
        <taxon>Gammaproteobacteria</taxon>
        <taxon>Pseudomonadales</taxon>
        <taxon>Pseudomonadaceae</taxon>
        <taxon>Pseudomonas</taxon>
    </lineage>
</organism>
<gene>
    <name evidence="2" type="ORF">HU715_006595</name>
    <name evidence="1" type="ORF">HU715_17350</name>
</gene>
<accession>A0A923JL17</accession>
<reference evidence="1 3" key="1">
    <citation type="journal article" date="2020" name="Microorganisms">
        <title>Reliable Identification of Environmental Pseudomonas Isolates Using the rpoD Gene.</title>
        <authorList>
            <consortium name="The Broad Institute Genome Sequencing Platform"/>
            <person name="Girard L."/>
            <person name="Lood C."/>
            <person name="Rokni-Zadeh H."/>
            <person name="van Noort V."/>
            <person name="Lavigne R."/>
            <person name="De Mot R."/>
        </authorList>
    </citation>
    <scope>NUCLEOTIDE SEQUENCE</scope>
    <source>
        <strain evidence="1 3">SWRI12</strain>
    </source>
</reference>
<keyword evidence="3" id="KW-1185">Reference proteome</keyword>
<protein>
    <submittedName>
        <fullName evidence="1">Uncharacterized protein</fullName>
    </submittedName>
</protein>
<dbReference type="RefSeq" id="WP_186707354.1">
    <property type="nucleotide sequence ID" value="NZ_JABWRB020000001.1"/>
</dbReference>